<proteinExistence type="predicted"/>
<sequence length="76" mass="8787">MPKNKKKTEQTSKKRFEVEEGETIDACLERIKQAGFTPIRRTEKPIFKEKTPGDKESVEPVARQIIFDAVVTKDEH</sequence>
<dbReference type="Proteomes" id="UP000618460">
    <property type="component" value="Unassembled WGS sequence"/>
</dbReference>
<dbReference type="AlphaFoldDB" id="A0A917WUJ4"/>
<comment type="caution">
    <text evidence="1">The sequence shown here is derived from an EMBL/GenBank/DDBJ whole genome shotgun (WGS) entry which is preliminary data.</text>
</comment>
<protein>
    <recommendedName>
        <fullName evidence="3">NETI motif-containing protein</fullName>
    </recommendedName>
</protein>
<dbReference type="Pfam" id="PF14044">
    <property type="entry name" value="NETI"/>
    <property type="match status" value="1"/>
</dbReference>
<name>A0A917WUJ4_9BACI</name>
<dbReference type="InterPro" id="IPR025930">
    <property type="entry name" value="NETI"/>
</dbReference>
<evidence type="ECO:0000313" key="2">
    <source>
        <dbReference type="Proteomes" id="UP000618460"/>
    </source>
</evidence>
<organism evidence="1 2">
    <name type="scientific">Paraliobacillus quinghaiensis</name>
    <dbReference type="NCBI Taxonomy" id="470815"/>
    <lineage>
        <taxon>Bacteria</taxon>
        <taxon>Bacillati</taxon>
        <taxon>Bacillota</taxon>
        <taxon>Bacilli</taxon>
        <taxon>Bacillales</taxon>
        <taxon>Bacillaceae</taxon>
        <taxon>Paraliobacillus</taxon>
    </lineage>
</organism>
<accession>A0A917WUJ4</accession>
<dbReference type="RefSeq" id="WP_117153923.1">
    <property type="nucleotide sequence ID" value="NZ_BMLG01000005.1"/>
</dbReference>
<dbReference type="OrthoDB" id="2354098at2"/>
<gene>
    <name evidence="1" type="ORF">GCM10011351_14060</name>
</gene>
<evidence type="ECO:0008006" key="3">
    <source>
        <dbReference type="Google" id="ProtNLM"/>
    </source>
</evidence>
<evidence type="ECO:0000313" key="1">
    <source>
        <dbReference type="EMBL" id="GGM29202.1"/>
    </source>
</evidence>
<dbReference type="EMBL" id="BMLG01000005">
    <property type="protein sequence ID" value="GGM29202.1"/>
    <property type="molecule type" value="Genomic_DNA"/>
</dbReference>
<reference evidence="1" key="2">
    <citation type="submission" date="2020-09" db="EMBL/GenBank/DDBJ databases">
        <authorList>
            <person name="Sun Q."/>
            <person name="Zhou Y."/>
        </authorList>
    </citation>
    <scope>NUCLEOTIDE SEQUENCE</scope>
    <source>
        <strain evidence="1">CGMCC 1.6333</strain>
    </source>
</reference>
<reference evidence="1" key="1">
    <citation type="journal article" date="2014" name="Int. J. Syst. Evol. Microbiol.">
        <title>Complete genome sequence of Corynebacterium casei LMG S-19264T (=DSM 44701T), isolated from a smear-ripened cheese.</title>
        <authorList>
            <consortium name="US DOE Joint Genome Institute (JGI-PGF)"/>
            <person name="Walter F."/>
            <person name="Albersmeier A."/>
            <person name="Kalinowski J."/>
            <person name="Ruckert C."/>
        </authorList>
    </citation>
    <scope>NUCLEOTIDE SEQUENCE</scope>
    <source>
        <strain evidence="1">CGMCC 1.6333</strain>
    </source>
</reference>
<keyword evidence="2" id="KW-1185">Reference proteome</keyword>